<sequence>MDDTHQFVEKLHDTQQKDKRNKDRQSRGNGGENAGKKLPGKQHSTNK</sequence>
<dbReference type="InterPro" id="IPR025097">
    <property type="entry name" value="DUF4023"/>
</dbReference>
<dbReference type="EMBL" id="JBHSMI010000023">
    <property type="protein sequence ID" value="MFC5403505.1"/>
    <property type="molecule type" value="Genomic_DNA"/>
</dbReference>
<evidence type="ECO:0000256" key="1">
    <source>
        <dbReference type="SAM" id="MobiDB-lite"/>
    </source>
</evidence>
<accession>A0ABW0HTC3</accession>
<dbReference type="RefSeq" id="WP_378132914.1">
    <property type="nucleotide sequence ID" value="NZ_JBHSMI010000023.1"/>
</dbReference>
<evidence type="ECO:0000313" key="3">
    <source>
        <dbReference type="Proteomes" id="UP001596113"/>
    </source>
</evidence>
<name>A0ABW0HTC3_9BACL</name>
<feature type="region of interest" description="Disordered" evidence="1">
    <location>
        <begin position="1"/>
        <end position="47"/>
    </location>
</feature>
<reference evidence="3" key="1">
    <citation type="journal article" date="2019" name="Int. J. Syst. Evol. Microbiol.">
        <title>The Global Catalogue of Microorganisms (GCM) 10K type strain sequencing project: providing services to taxonomists for standard genome sequencing and annotation.</title>
        <authorList>
            <consortium name="The Broad Institute Genomics Platform"/>
            <consortium name="The Broad Institute Genome Sequencing Center for Infectious Disease"/>
            <person name="Wu L."/>
            <person name="Ma J."/>
        </authorList>
    </citation>
    <scope>NUCLEOTIDE SEQUENCE [LARGE SCALE GENOMIC DNA]</scope>
    <source>
        <strain evidence="3">CGMCC 1.18575</strain>
    </source>
</reference>
<feature type="compositionally biased region" description="Basic residues" evidence="1">
    <location>
        <begin position="38"/>
        <end position="47"/>
    </location>
</feature>
<feature type="compositionally biased region" description="Basic and acidic residues" evidence="1">
    <location>
        <begin position="1"/>
        <end position="26"/>
    </location>
</feature>
<comment type="caution">
    <text evidence="2">The sequence shown here is derived from an EMBL/GenBank/DDBJ whole genome shotgun (WGS) entry which is preliminary data.</text>
</comment>
<dbReference type="Proteomes" id="UP001596113">
    <property type="component" value="Unassembled WGS sequence"/>
</dbReference>
<gene>
    <name evidence="2" type="ORF">ACFPOF_12250</name>
</gene>
<organism evidence="2 3">
    <name type="scientific">Cohnella soli</name>
    <dbReference type="NCBI Taxonomy" id="425005"/>
    <lineage>
        <taxon>Bacteria</taxon>
        <taxon>Bacillati</taxon>
        <taxon>Bacillota</taxon>
        <taxon>Bacilli</taxon>
        <taxon>Bacillales</taxon>
        <taxon>Paenibacillaceae</taxon>
        <taxon>Cohnella</taxon>
    </lineage>
</organism>
<dbReference type="Pfam" id="PF13215">
    <property type="entry name" value="DUF4023"/>
    <property type="match status" value="1"/>
</dbReference>
<evidence type="ECO:0000313" key="2">
    <source>
        <dbReference type="EMBL" id="MFC5403505.1"/>
    </source>
</evidence>
<keyword evidence="3" id="KW-1185">Reference proteome</keyword>
<protein>
    <submittedName>
        <fullName evidence="2">DUF4023 family protein</fullName>
    </submittedName>
</protein>
<proteinExistence type="predicted"/>